<keyword evidence="13" id="KW-0472">Membrane</keyword>
<evidence type="ECO:0000256" key="7">
    <source>
        <dbReference type="ARBA" id="ARBA00022679"/>
    </source>
</evidence>
<proteinExistence type="predicted"/>
<evidence type="ECO:0000259" key="17">
    <source>
        <dbReference type="PROSITE" id="PS50113"/>
    </source>
</evidence>
<name>L9X8M3_9EURY</name>
<dbReference type="PROSITE" id="PS50113">
    <property type="entry name" value="PAC"/>
    <property type="match status" value="3"/>
</dbReference>
<dbReference type="Gene3D" id="2.10.70.100">
    <property type="match status" value="1"/>
</dbReference>
<dbReference type="PANTHER" id="PTHR43304:SF1">
    <property type="entry name" value="PAC DOMAIN-CONTAINING PROTEIN"/>
    <property type="match status" value="1"/>
</dbReference>
<dbReference type="InterPro" id="IPR035965">
    <property type="entry name" value="PAS-like_dom_sf"/>
</dbReference>
<evidence type="ECO:0000256" key="1">
    <source>
        <dbReference type="ARBA" id="ARBA00000085"/>
    </source>
</evidence>
<dbReference type="InterPro" id="IPR003594">
    <property type="entry name" value="HATPase_dom"/>
</dbReference>
<dbReference type="PATRIC" id="fig|1227498.3.peg.2484"/>
<gene>
    <name evidence="18" type="ORF">C492_12804</name>
</gene>
<dbReference type="EMBL" id="AOIA01000116">
    <property type="protein sequence ID" value="ELY57801.1"/>
    <property type="molecule type" value="Genomic_DNA"/>
</dbReference>
<keyword evidence="8" id="KW-0812">Transmembrane</keyword>
<dbReference type="GO" id="GO:0000155">
    <property type="term" value="F:phosphorelay sensor kinase activity"/>
    <property type="evidence" value="ECO:0007669"/>
    <property type="project" value="InterPro"/>
</dbReference>
<evidence type="ECO:0000259" key="15">
    <source>
        <dbReference type="PROSITE" id="PS50109"/>
    </source>
</evidence>
<protein>
    <recommendedName>
        <fullName evidence="3">histidine kinase</fullName>
        <ecNumber evidence="3">2.7.13.3</ecNumber>
    </recommendedName>
</protein>
<dbReference type="PROSITE" id="PS50109">
    <property type="entry name" value="HIS_KIN"/>
    <property type="match status" value="1"/>
</dbReference>
<keyword evidence="12" id="KW-1133">Transmembrane helix</keyword>
<evidence type="ECO:0000259" key="16">
    <source>
        <dbReference type="PROSITE" id="PS50112"/>
    </source>
</evidence>
<dbReference type="Pfam" id="PF13188">
    <property type="entry name" value="PAS_8"/>
    <property type="match status" value="1"/>
</dbReference>
<sequence length="877" mass="98413">MSDRVESTDGSTLERQRLRAVADALDGGVVQLDAAERIVAVTDGVLEIAGYSRERLLDAPAAALFDDAVLGSDGGSKRRRVAGSIETADGRSVDCSVRLEPLDEDGTDRGAVCIVRPSGGRDGTEPDDRERTRVRRLERRVEQLSAELDTVFERISDAFYALDESWRFTYVNDRAAELLGRPAADLLGTAIWEAFPELVDSHLEERFRTVMATKKPLSFERYSDALGIWAQMDVYPTEAGLSVYFRDVTDRIERERRLTVSERRYRTLAEHFPNGVVALLDRDGEYTLAAGRGFDRLDVDPADLEGAHFRDVWGAPIAETIEPAYRRALEGEQRRVELERKGRTWLLWAVPVTDDAGAVGAVLTMAQEVTERKERERHLQDAKAQLEAATEAGAVGTWEWHVQEDRFVAGAAFAKTFGVDPEAAREGVSLERFVSSIHPADREHVEERIQAALESCGEYEAEYRVRNADGEVRWIVARGHVECDADGEPITFPGAVADITERKRAERQLETHKRQLETLFELLPVAVVVADADGRLIDANETARELWGGDVFDAGSVTEYDRYDGWWADTGEPIEPEEWTMARVLEGEEVADPDVHEIETVDGDRRIVMTHGMPVRDERGGISRGVITQTDVTERREYQRRLEETIGKLETSNERLEQFAYAASHDLQEPLRMVSSYLRLIDQRYGDRLDAEGEEFLAYAVDGADRMRDMIDGLLAYSRIETAGEPLEPVDLEDVFGEACGELRGRIQESGAEIDAEPLPRVEGDRRQLRQLFRNVLSNALTYSREGTPRIAVSSERRGSKWRISVRDEGIGIDPAETERIFEVFHRLHTHDEYAGSGIGLALCRRIVERHDGEMWADSEPGEGSTFTFTVPAVDEG</sequence>
<evidence type="ECO:0000256" key="5">
    <source>
        <dbReference type="ARBA" id="ARBA00022519"/>
    </source>
</evidence>
<dbReference type="InterPro" id="IPR036890">
    <property type="entry name" value="HATPase_C_sf"/>
</dbReference>
<dbReference type="SMART" id="SM00086">
    <property type="entry name" value="PAC"/>
    <property type="match status" value="2"/>
</dbReference>
<comment type="catalytic activity">
    <reaction evidence="1">
        <text>ATP + protein L-histidine = ADP + protein N-phospho-L-histidine.</text>
        <dbReference type="EC" id="2.7.13.3"/>
    </reaction>
</comment>
<keyword evidence="10" id="KW-0547">Nucleotide-binding</keyword>
<keyword evidence="11 18" id="KW-0418">Kinase</keyword>
<dbReference type="GO" id="GO:0000166">
    <property type="term" value="F:nucleotide binding"/>
    <property type="evidence" value="ECO:0007669"/>
    <property type="project" value="UniProtKB-KW"/>
</dbReference>
<dbReference type="SUPFAM" id="SSF47384">
    <property type="entry name" value="Homodimeric domain of signal transducing histidine kinase"/>
    <property type="match status" value="1"/>
</dbReference>
<dbReference type="FunFam" id="2.10.70.100:FF:000001">
    <property type="entry name" value="Sensory transduction histidine kinase"/>
    <property type="match status" value="1"/>
</dbReference>
<keyword evidence="4" id="KW-1003">Cell membrane</keyword>
<dbReference type="AlphaFoldDB" id="L9X8M3"/>
<dbReference type="Gene3D" id="3.30.565.10">
    <property type="entry name" value="Histidine kinase-like ATPase, C-terminal domain"/>
    <property type="match status" value="1"/>
</dbReference>
<comment type="subcellular location">
    <subcellularLocation>
        <location evidence="2">Cell inner membrane</location>
        <topology evidence="2">Multi-pass membrane protein</topology>
    </subcellularLocation>
</comment>
<reference evidence="18 19" key="1">
    <citation type="journal article" date="2014" name="PLoS Genet.">
        <title>Phylogenetically driven sequencing of extremely halophilic archaea reveals strategies for static and dynamic osmo-response.</title>
        <authorList>
            <person name="Becker E.A."/>
            <person name="Seitzer P.M."/>
            <person name="Tritt A."/>
            <person name="Larsen D."/>
            <person name="Krusor M."/>
            <person name="Yao A.I."/>
            <person name="Wu D."/>
            <person name="Madern D."/>
            <person name="Eisen J.A."/>
            <person name="Darling A.E."/>
            <person name="Facciotti M.T."/>
        </authorList>
    </citation>
    <scope>NUCLEOTIDE SEQUENCE [LARGE SCALE GENOMIC DNA]</scope>
    <source>
        <strain evidence="18 19">DSM 18795</strain>
    </source>
</reference>
<dbReference type="InterPro" id="IPR000700">
    <property type="entry name" value="PAS-assoc_C"/>
</dbReference>
<dbReference type="Pfam" id="PF00512">
    <property type="entry name" value="HisKA"/>
    <property type="match status" value="1"/>
</dbReference>
<comment type="caution">
    <text evidence="18">The sequence shown here is derived from an EMBL/GenBank/DDBJ whole genome shotgun (WGS) entry which is preliminary data.</text>
</comment>
<dbReference type="PANTHER" id="PTHR43304">
    <property type="entry name" value="PHYTOCHROME-LIKE PROTEIN CPH1"/>
    <property type="match status" value="1"/>
</dbReference>
<dbReference type="Pfam" id="PF02518">
    <property type="entry name" value="HATPase_c"/>
    <property type="match status" value="1"/>
</dbReference>
<feature type="domain" description="PAS" evidence="16">
    <location>
        <begin position="14"/>
        <end position="58"/>
    </location>
</feature>
<dbReference type="EC" id="2.7.13.3" evidence="3"/>
<keyword evidence="9" id="KW-0677">Repeat</keyword>
<evidence type="ECO:0000256" key="14">
    <source>
        <dbReference type="SAM" id="Coils"/>
    </source>
</evidence>
<dbReference type="InterPro" id="IPR013656">
    <property type="entry name" value="PAS_4"/>
</dbReference>
<dbReference type="InterPro" id="IPR003661">
    <property type="entry name" value="HisK_dim/P_dom"/>
</dbReference>
<dbReference type="SMART" id="SM00388">
    <property type="entry name" value="HisKA"/>
    <property type="match status" value="1"/>
</dbReference>
<dbReference type="PRINTS" id="PR00344">
    <property type="entry name" value="BCTRLSENSOR"/>
</dbReference>
<dbReference type="Gene3D" id="1.10.287.130">
    <property type="match status" value="1"/>
</dbReference>
<evidence type="ECO:0000256" key="3">
    <source>
        <dbReference type="ARBA" id="ARBA00012438"/>
    </source>
</evidence>
<dbReference type="SMART" id="SM00091">
    <property type="entry name" value="PAS"/>
    <property type="match status" value="5"/>
</dbReference>
<dbReference type="CDD" id="cd00130">
    <property type="entry name" value="PAS"/>
    <property type="match status" value="2"/>
</dbReference>
<dbReference type="Proteomes" id="UP000011531">
    <property type="component" value="Unassembled WGS sequence"/>
</dbReference>
<evidence type="ECO:0000256" key="6">
    <source>
        <dbReference type="ARBA" id="ARBA00022553"/>
    </source>
</evidence>
<feature type="domain" description="PAS" evidence="16">
    <location>
        <begin position="144"/>
        <end position="214"/>
    </location>
</feature>
<dbReference type="InterPro" id="IPR036097">
    <property type="entry name" value="HisK_dim/P_sf"/>
</dbReference>
<keyword evidence="6" id="KW-0597">Phosphoprotein</keyword>
<dbReference type="GO" id="GO:0005886">
    <property type="term" value="C:plasma membrane"/>
    <property type="evidence" value="ECO:0007669"/>
    <property type="project" value="UniProtKB-SubCell"/>
</dbReference>
<dbReference type="InterPro" id="IPR005467">
    <property type="entry name" value="His_kinase_dom"/>
</dbReference>
<evidence type="ECO:0000256" key="9">
    <source>
        <dbReference type="ARBA" id="ARBA00022737"/>
    </source>
</evidence>
<dbReference type="SMART" id="SM00387">
    <property type="entry name" value="HATPase_c"/>
    <property type="match status" value="1"/>
</dbReference>
<dbReference type="InterPro" id="IPR001610">
    <property type="entry name" value="PAC"/>
</dbReference>
<dbReference type="FunFam" id="3.30.565.10:FF:000006">
    <property type="entry name" value="Sensor histidine kinase WalK"/>
    <property type="match status" value="1"/>
</dbReference>
<evidence type="ECO:0000256" key="13">
    <source>
        <dbReference type="ARBA" id="ARBA00023136"/>
    </source>
</evidence>
<evidence type="ECO:0000256" key="12">
    <source>
        <dbReference type="ARBA" id="ARBA00022989"/>
    </source>
</evidence>
<dbReference type="Pfam" id="PF08448">
    <property type="entry name" value="PAS_4"/>
    <property type="match status" value="3"/>
</dbReference>
<dbReference type="OrthoDB" id="342253at2157"/>
<dbReference type="PROSITE" id="PS50112">
    <property type="entry name" value="PAS"/>
    <property type="match status" value="3"/>
</dbReference>
<feature type="domain" description="Histidine kinase" evidence="15">
    <location>
        <begin position="662"/>
        <end position="875"/>
    </location>
</feature>
<evidence type="ECO:0000256" key="2">
    <source>
        <dbReference type="ARBA" id="ARBA00004429"/>
    </source>
</evidence>
<evidence type="ECO:0000313" key="19">
    <source>
        <dbReference type="Proteomes" id="UP000011531"/>
    </source>
</evidence>
<keyword evidence="5" id="KW-0997">Cell inner membrane</keyword>
<evidence type="ECO:0000256" key="8">
    <source>
        <dbReference type="ARBA" id="ARBA00022692"/>
    </source>
</evidence>
<evidence type="ECO:0000313" key="18">
    <source>
        <dbReference type="EMBL" id="ELY57801.1"/>
    </source>
</evidence>
<feature type="coiled-coil region" evidence="14">
    <location>
        <begin position="127"/>
        <end position="154"/>
    </location>
</feature>
<evidence type="ECO:0000256" key="10">
    <source>
        <dbReference type="ARBA" id="ARBA00022741"/>
    </source>
</evidence>
<dbReference type="SUPFAM" id="SSF55874">
    <property type="entry name" value="ATPase domain of HSP90 chaperone/DNA topoisomerase II/histidine kinase"/>
    <property type="match status" value="1"/>
</dbReference>
<accession>L9X8M3</accession>
<dbReference type="InterPro" id="IPR004358">
    <property type="entry name" value="Sig_transdc_His_kin-like_C"/>
</dbReference>
<keyword evidence="19" id="KW-1185">Reference proteome</keyword>
<dbReference type="RefSeq" id="WP_008424020.1">
    <property type="nucleotide sequence ID" value="NZ_AOIA01000116.1"/>
</dbReference>
<feature type="domain" description="PAC" evidence="17">
    <location>
        <begin position="591"/>
        <end position="644"/>
    </location>
</feature>
<evidence type="ECO:0000256" key="11">
    <source>
        <dbReference type="ARBA" id="ARBA00022777"/>
    </source>
</evidence>
<keyword evidence="7" id="KW-0808">Transferase</keyword>
<dbReference type="NCBIfam" id="TIGR00229">
    <property type="entry name" value="sensory_box"/>
    <property type="match status" value="3"/>
</dbReference>
<dbReference type="SUPFAM" id="SSF55785">
    <property type="entry name" value="PYP-like sensor domain (PAS domain)"/>
    <property type="match status" value="5"/>
</dbReference>
<dbReference type="STRING" id="1227498.C492_12804"/>
<organism evidence="18 19">
    <name type="scientific">Natronococcus jeotgali DSM 18795</name>
    <dbReference type="NCBI Taxonomy" id="1227498"/>
    <lineage>
        <taxon>Archaea</taxon>
        <taxon>Methanobacteriati</taxon>
        <taxon>Methanobacteriota</taxon>
        <taxon>Stenosarchaea group</taxon>
        <taxon>Halobacteria</taxon>
        <taxon>Halobacteriales</taxon>
        <taxon>Natrialbaceae</taxon>
        <taxon>Natronococcus</taxon>
    </lineage>
</organism>
<feature type="domain" description="PAS" evidence="16">
    <location>
        <begin position="512"/>
        <end position="548"/>
    </location>
</feature>
<dbReference type="Pfam" id="PF08447">
    <property type="entry name" value="PAS_3"/>
    <property type="match status" value="1"/>
</dbReference>
<feature type="domain" description="PAC" evidence="17">
    <location>
        <begin position="459"/>
        <end position="511"/>
    </location>
</feature>
<keyword evidence="14" id="KW-0175">Coiled coil</keyword>
<dbReference type="InterPro" id="IPR000014">
    <property type="entry name" value="PAS"/>
</dbReference>
<dbReference type="InterPro" id="IPR013655">
    <property type="entry name" value="PAS_fold_3"/>
</dbReference>
<evidence type="ECO:0000256" key="4">
    <source>
        <dbReference type="ARBA" id="ARBA00022475"/>
    </source>
</evidence>
<dbReference type="Gene3D" id="3.30.450.20">
    <property type="entry name" value="PAS domain"/>
    <property type="match status" value="5"/>
</dbReference>
<feature type="domain" description="PAC" evidence="17">
    <location>
        <begin position="329"/>
        <end position="381"/>
    </location>
</feature>
<dbReference type="InterPro" id="IPR052162">
    <property type="entry name" value="Sensor_kinase/Photoreceptor"/>
</dbReference>
<dbReference type="CDD" id="cd00082">
    <property type="entry name" value="HisKA"/>
    <property type="match status" value="1"/>
</dbReference>